<dbReference type="InterPro" id="IPR013083">
    <property type="entry name" value="Znf_RING/FYVE/PHD"/>
</dbReference>
<dbReference type="InterPro" id="IPR015947">
    <property type="entry name" value="PUA-like_sf"/>
</dbReference>
<evidence type="ECO:0000256" key="4">
    <source>
        <dbReference type="PROSITE-ProRule" id="PRU00175"/>
    </source>
</evidence>
<dbReference type="InterPro" id="IPR017907">
    <property type="entry name" value="Znf_RING_CS"/>
</dbReference>
<keyword evidence="1" id="KW-0479">Metal-binding</keyword>
<protein>
    <submittedName>
        <fullName evidence="9">LON peptidase N-terminal domain and RING finger protein 3</fullName>
    </submittedName>
</protein>
<proteinExistence type="predicted"/>
<organism evidence="8 9">
    <name type="scientific">Hydra vulgaris</name>
    <name type="common">Hydra</name>
    <name type="synonym">Hydra attenuata</name>
    <dbReference type="NCBI Taxonomy" id="6087"/>
    <lineage>
        <taxon>Eukaryota</taxon>
        <taxon>Metazoa</taxon>
        <taxon>Cnidaria</taxon>
        <taxon>Hydrozoa</taxon>
        <taxon>Hydroidolina</taxon>
        <taxon>Anthoathecata</taxon>
        <taxon>Aplanulata</taxon>
        <taxon>Hydridae</taxon>
        <taxon>Hydra</taxon>
    </lineage>
</organism>
<feature type="repeat" description="TPR" evidence="5">
    <location>
        <begin position="247"/>
        <end position="280"/>
    </location>
</feature>
<evidence type="ECO:0000313" key="8">
    <source>
        <dbReference type="Proteomes" id="UP001652625"/>
    </source>
</evidence>
<dbReference type="Proteomes" id="UP001652625">
    <property type="component" value="Chromosome 12"/>
</dbReference>
<dbReference type="SMART" id="SM00028">
    <property type="entry name" value="TPR"/>
    <property type="match status" value="2"/>
</dbReference>
<evidence type="ECO:0000256" key="1">
    <source>
        <dbReference type="ARBA" id="ARBA00022723"/>
    </source>
</evidence>
<evidence type="ECO:0000256" key="2">
    <source>
        <dbReference type="ARBA" id="ARBA00022771"/>
    </source>
</evidence>
<dbReference type="PROSITE" id="PS51787">
    <property type="entry name" value="LON_N"/>
    <property type="match status" value="1"/>
</dbReference>
<dbReference type="PROSITE" id="PS50089">
    <property type="entry name" value="ZF_RING_2"/>
    <property type="match status" value="1"/>
</dbReference>
<dbReference type="SUPFAM" id="SSF88697">
    <property type="entry name" value="PUA domain-like"/>
    <property type="match status" value="1"/>
</dbReference>
<dbReference type="PROSITE" id="PS50005">
    <property type="entry name" value="TPR"/>
    <property type="match status" value="1"/>
</dbReference>
<keyword evidence="5" id="KW-0802">TPR repeat</keyword>
<dbReference type="InterPro" id="IPR011990">
    <property type="entry name" value="TPR-like_helical_dom_sf"/>
</dbReference>
<dbReference type="InterPro" id="IPR001841">
    <property type="entry name" value="Znf_RING"/>
</dbReference>
<dbReference type="SUPFAM" id="SSF57850">
    <property type="entry name" value="RING/U-box"/>
    <property type="match status" value="2"/>
</dbReference>
<feature type="domain" description="RING-type" evidence="6">
    <location>
        <begin position="381"/>
        <end position="419"/>
    </location>
</feature>
<dbReference type="GeneID" id="100209610"/>
<feature type="domain" description="Lon N-terminal" evidence="7">
    <location>
        <begin position="470"/>
        <end position="671"/>
    </location>
</feature>
<dbReference type="InterPro" id="IPR046336">
    <property type="entry name" value="Lon_prtase_N_sf"/>
</dbReference>
<dbReference type="Gene3D" id="1.25.40.10">
    <property type="entry name" value="Tetratricopeptide repeat domain"/>
    <property type="match status" value="1"/>
</dbReference>
<reference evidence="9" key="1">
    <citation type="submission" date="2025-08" db="UniProtKB">
        <authorList>
            <consortium name="RefSeq"/>
        </authorList>
    </citation>
    <scope>IDENTIFICATION</scope>
</reference>
<dbReference type="PANTHER" id="PTHR23327:SF42">
    <property type="entry name" value="LON PEPTIDASE N-TERMINAL DOMAIN AND RING FINGER PROTEIN C14F5.10C"/>
    <property type="match status" value="1"/>
</dbReference>
<sequence>MNNMVKYMPKELGYEMCQKSCEKKHSSSFSALNSKSKCLKVKNVIKARNSLRKEIKNVLTKNNRISNFQVKQVVFDFTRDVSKGYSLQVHDLQADSLKSDNLLKNEEEDELDLDIKTLFTCKCGWFLYNPSTLPCGHTTCKSCADKFMTCVVCGFNLTISSNISCFLEHILSVWFKKSYNCSKLKKQAIELYKNKEYLLALEKISLTKLDKDHQALYIKSKISTKLGHHEKALLDADMTCKLNSTLGKYYYRKGICFSNLKEMDNAIDAFQTCLEVDPLNDKLSNKVSVAIENLLCASSDSDNLNILQCYGNSKFSNCQSLFSLNKDNNQQKDNEKTFNKTNSESVFSFSKNEVKKNLQKNKMKFFNGVPCHLIKEEDFECKICYDIFLKPVTTPCGHVFCKNCLTQTMDHNPCCPICRLSLVEYQSSSMTETFIIEQILEQFFKESYEEKLNQRKERMERLSRVGIDEDVEVPLFICAIAFPYVPYRLHIFEPKYRLMIRECLESKSKKFGMCIPNNNGEISDVGTICEIMNYKVFPDGRFMIEAVATQRFLILNKQFINSMYYGRVTYFKDDVADVDSAMLAVISRSVYEKLLNYFSSLKQEEQQVILNTIGPHPEYSSDFELSQHGIPWVWWGLAMVPVNQTAKLLLLQSTSVIERILSLQRFLKFLSKVSLQNPQNQ</sequence>
<keyword evidence="8" id="KW-1185">Reference proteome</keyword>
<accession>A0ABM4D2M0</accession>
<dbReference type="Gene3D" id="2.30.130.40">
    <property type="entry name" value="LON domain-like"/>
    <property type="match status" value="1"/>
</dbReference>
<gene>
    <name evidence="9" type="primary">LOC100209610</name>
</gene>
<dbReference type="InterPro" id="IPR003111">
    <property type="entry name" value="Lon_prtase_N"/>
</dbReference>
<dbReference type="SMART" id="SM00464">
    <property type="entry name" value="LON"/>
    <property type="match status" value="1"/>
</dbReference>
<evidence type="ECO:0000259" key="7">
    <source>
        <dbReference type="PROSITE" id="PS51787"/>
    </source>
</evidence>
<dbReference type="Gene3D" id="3.30.40.10">
    <property type="entry name" value="Zinc/RING finger domain, C3HC4 (zinc finger)"/>
    <property type="match status" value="2"/>
</dbReference>
<dbReference type="RefSeq" id="XP_065668503.1">
    <property type="nucleotide sequence ID" value="XM_065812431.1"/>
</dbReference>
<dbReference type="PANTHER" id="PTHR23327">
    <property type="entry name" value="RING FINGER PROTEIN 127"/>
    <property type="match status" value="1"/>
</dbReference>
<keyword evidence="2 4" id="KW-0863">Zinc-finger</keyword>
<evidence type="ECO:0000256" key="5">
    <source>
        <dbReference type="PROSITE-ProRule" id="PRU00339"/>
    </source>
</evidence>
<dbReference type="SMART" id="SM00184">
    <property type="entry name" value="RING"/>
    <property type="match status" value="2"/>
</dbReference>
<keyword evidence="3" id="KW-0862">Zinc</keyword>
<evidence type="ECO:0000313" key="9">
    <source>
        <dbReference type="RefSeq" id="XP_065668503.1"/>
    </source>
</evidence>
<dbReference type="SUPFAM" id="SSF48452">
    <property type="entry name" value="TPR-like"/>
    <property type="match status" value="1"/>
</dbReference>
<dbReference type="PROSITE" id="PS00518">
    <property type="entry name" value="ZF_RING_1"/>
    <property type="match status" value="1"/>
</dbReference>
<dbReference type="InterPro" id="IPR019734">
    <property type="entry name" value="TPR_rpt"/>
</dbReference>
<evidence type="ECO:0000256" key="3">
    <source>
        <dbReference type="ARBA" id="ARBA00022833"/>
    </source>
</evidence>
<dbReference type="CDD" id="cd16514">
    <property type="entry name" value="RING-HC_LONFs_rpt2"/>
    <property type="match status" value="1"/>
</dbReference>
<name>A0ABM4D2M0_HYDVU</name>
<evidence type="ECO:0000259" key="6">
    <source>
        <dbReference type="PROSITE" id="PS50089"/>
    </source>
</evidence>
<dbReference type="Pfam" id="PF02190">
    <property type="entry name" value="LON_substr_bdg"/>
    <property type="match status" value="1"/>
</dbReference>
<dbReference type="Pfam" id="PF13923">
    <property type="entry name" value="zf-C3HC4_2"/>
    <property type="match status" value="1"/>
</dbReference>
<dbReference type="Pfam" id="PF00515">
    <property type="entry name" value="TPR_1"/>
    <property type="match status" value="1"/>
</dbReference>